<keyword evidence="3" id="KW-1185">Reference proteome</keyword>
<gene>
    <name evidence="2" type="ORF">AN957_24260</name>
</gene>
<proteinExistence type="predicted"/>
<name>A0A0Q3SP52_9BACI</name>
<sequence length="136" mass="15682">MSMGSNNMEQVRKQFEKDPPKIIGGYKRQGWAQKALDKTENEDIEQEKKGFITAKAILEAKDGSYYPAFLLIDTKKSGKIKDAFFLSEAQEQFNLIPLELALEFMDKDASDLMPFRYRTLGKVKGDQFQKNWPDFS</sequence>
<dbReference type="STRING" id="1637975.AN957_24260"/>
<organism evidence="2 3">
    <name type="scientific">Cytobacillus solani</name>
    <dbReference type="NCBI Taxonomy" id="1637975"/>
    <lineage>
        <taxon>Bacteria</taxon>
        <taxon>Bacillati</taxon>
        <taxon>Bacillota</taxon>
        <taxon>Bacilli</taxon>
        <taxon>Bacillales</taxon>
        <taxon>Bacillaceae</taxon>
        <taxon>Cytobacillus</taxon>
    </lineage>
</organism>
<comment type="caution">
    <text evidence="2">The sequence shown here is derived from an EMBL/GenBank/DDBJ whole genome shotgun (WGS) entry which is preliminary data.</text>
</comment>
<reference evidence="2 3" key="1">
    <citation type="submission" date="2015-09" db="EMBL/GenBank/DDBJ databases">
        <title>Genome sequencing project for genomic taxonomy and phylogenomics of Bacillus-like bacteria.</title>
        <authorList>
            <person name="Liu B."/>
            <person name="Wang J."/>
            <person name="Zhu Y."/>
            <person name="Liu G."/>
            <person name="Chen Q."/>
            <person name="Chen Z."/>
            <person name="Lan J."/>
            <person name="Che J."/>
            <person name="Ge C."/>
            <person name="Shi H."/>
            <person name="Pan Z."/>
            <person name="Liu X."/>
        </authorList>
    </citation>
    <scope>NUCLEOTIDE SEQUENCE [LARGE SCALE GENOMIC DNA]</scope>
    <source>
        <strain evidence="2 3">FJAT-18043</strain>
    </source>
</reference>
<feature type="region of interest" description="Disordered" evidence="1">
    <location>
        <begin position="1"/>
        <end position="22"/>
    </location>
</feature>
<feature type="compositionally biased region" description="Basic and acidic residues" evidence="1">
    <location>
        <begin position="10"/>
        <end position="20"/>
    </location>
</feature>
<dbReference type="PATRIC" id="fig|1637975.4.peg.4890"/>
<dbReference type="AlphaFoldDB" id="A0A0Q3SP52"/>
<accession>A0A0Q3SP52</accession>
<evidence type="ECO:0000313" key="3">
    <source>
        <dbReference type="Proteomes" id="UP000050996"/>
    </source>
</evidence>
<protein>
    <submittedName>
        <fullName evidence="2">Uncharacterized protein</fullName>
    </submittedName>
</protein>
<dbReference type="EMBL" id="LJIX01000006">
    <property type="protein sequence ID" value="KQL21364.1"/>
    <property type="molecule type" value="Genomic_DNA"/>
</dbReference>
<dbReference type="RefSeq" id="WP_075209246.1">
    <property type="nucleotide sequence ID" value="NZ_CP041305.1"/>
</dbReference>
<evidence type="ECO:0000313" key="2">
    <source>
        <dbReference type="EMBL" id="KQL21364.1"/>
    </source>
</evidence>
<dbReference type="Proteomes" id="UP000050996">
    <property type="component" value="Unassembled WGS sequence"/>
</dbReference>
<evidence type="ECO:0000256" key="1">
    <source>
        <dbReference type="SAM" id="MobiDB-lite"/>
    </source>
</evidence>